<sequence length="238" mass="27232">MKAISYLIIILSTALSYGQKTFTIQSAIGDGFPVEINGRTYRINSTEIHISTNYPNFDTLAFLNEGPDQFMKVLCNFKPDSNYSLTVACCGSMDIVPTHKLQTDKLLFWDNEEDHEEAQALLMDKPHISLQLTQASEQPVYGWYADMACFTRYKQLTTTKWEYGTPEKCFYWNNVSTFLFFESENTCPDGWNEQGECEAYPDEAITVLGSVTYRLFDNERVVISYDPVSKKISLAYAH</sequence>
<gene>
    <name evidence="1" type="ORF">H9Y05_02575</name>
</gene>
<dbReference type="Proteomes" id="UP000652681">
    <property type="component" value="Unassembled WGS sequence"/>
</dbReference>
<dbReference type="AlphaFoldDB" id="A0A8J6TWR2"/>
<organism evidence="1 2">
    <name type="scientific">Taishania pollutisoli</name>
    <dbReference type="NCBI Taxonomy" id="2766479"/>
    <lineage>
        <taxon>Bacteria</taxon>
        <taxon>Pseudomonadati</taxon>
        <taxon>Bacteroidota</taxon>
        <taxon>Flavobacteriia</taxon>
        <taxon>Flavobacteriales</taxon>
        <taxon>Crocinitomicaceae</taxon>
        <taxon>Taishania</taxon>
    </lineage>
</organism>
<reference evidence="1" key="1">
    <citation type="submission" date="2020-09" db="EMBL/GenBank/DDBJ databases">
        <title>Taishania pollutisoli gen. nov., sp. nov., Isolated from Tetrabromobisphenol A-Contaminated Soil.</title>
        <authorList>
            <person name="Chen Q."/>
        </authorList>
    </citation>
    <scope>NUCLEOTIDE SEQUENCE</scope>
    <source>
        <strain evidence="1">CZZ-1</strain>
    </source>
</reference>
<accession>A0A8J6TWR2</accession>
<evidence type="ECO:0000313" key="1">
    <source>
        <dbReference type="EMBL" id="MBC9811351.1"/>
    </source>
</evidence>
<dbReference type="RefSeq" id="WP_216713409.1">
    <property type="nucleotide sequence ID" value="NZ_JACVEL010000001.1"/>
</dbReference>
<evidence type="ECO:0000313" key="2">
    <source>
        <dbReference type="Proteomes" id="UP000652681"/>
    </source>
</evidence>
<name>A0A8J6TWR2_9FLAO</name>
<protein>
    <submittedName>
        <fullName evidence="1">Uncharacterized protein</fullName>
    </submittedName>
</protein>
<comment type="caution">
    <text evidence="1">The sequence shown here is derived from an EMBL/GenBank/DDBJ whole genome shotgun (WGS) entry which is preliminary data.</text>
</comment>
<keyword evidence="2" id="KW-1185">Reference proteome</keyword>
<dbReference type="EMBL" id="JACVEL010000001">
    <property type="protein sequence ID" value="MBC9811351.1"/>
    <property type="molecule type" value="Genomic_DNA"/>
</dbReference>
<proteinExistence type="predicted"/>